<feature type="signal peptide" evidence="1">
    <location>
        <begin position="1"/>
        <end position="24"/>
    </location>
</feature>
<evidence type="ECO:0000313" key="3">
    <source>
        <dbReference type="Proteomes" id="UP000274578"/>
    </source>
</evidence>
<dbReference type="EMBL" id="LR134384">
    <property type="protein sequence ID" value="VEH16103.1"/>
    <property type="molecule type" value="Genomic_DNA"/>
</dbReference>
<dbReference type="AlphaFoldDB" id="A0A448L804"/>
<reference evidence="2 3" key="1">
    <citation type="submission" date="2018-12" db="EMBL/GenBank/DDBJ databases">
        <authorList>
            <consortium name="Pathogen Informatics"/>
        </authorList>
    </citation>
    <scope>NUCLEOTIDE SEQUENCE [LARGE SCALE GENOMIC DNA]</scope>
    <source>
        <strain evidence="2 3">NCTC13071</strain>
    </source>
</reference>
<proteinExistence type="predicted"/>
<protein>
    <submittedName>
        <fullName evidence="2">Uncharacterized protein</fullName>
    </submittedName>
</protein>
<evidence type="ECO:0000313" key="2">
    <source>
        <dbReference type="EMBL" id="VEH16103.1"/>
    </source>
</evidence>
<organism evidence="2 3">
    <name type="scientific">Segatella oris</name>
    <dbReference type="NCBI Taxonomy" id="28135"/>
    <lineage>
        <taxon>Bacteria</taxon>
        <taxon>Pseudomonadati</taxon>
        <taxon>Bacteroidota</taxon>
        <taxon>Bacteroidia</taxon>
        <taxon>Bacteroidales</taxon>
        <taxon>Prevotellaceae</taxon>
        <taxon>Segatella</taxon>
    </lineage>
</organism>
<gene>
    <name evidence="2" type="ORF">NCTC13071_02121</name>
</gene>
<evidence type="ECO:0000256" key="1">
    <source>
        <dbReference type="SAM" id="SignalP"/>
    </source>
</evidence>
<dbReference type="GeneID" id="85013553"/>
<keyword evidence="1" id="KW-0732">Signal</keyword>
<sequence length="145" mass="16586">MKYRYKIILIFLAAVFKLSSICGQTDTATLKISYKVAFKSCVERPQLFDDMILLVGKQMNIFSVSGKCLVPPGKHKINFVVWERTSVPRGYSSQKMFDYDVEIELKSGGLYVVQEHPSLPSLNISLSCFAPNMRKMENENHKQRV</sequence>
<dbReference type="Proteomes" id="UP000274578">
    <property type="component" value="Chromosome 1"/>
</dbReference>
<dbReference type="KEGG" id="poc:NCTC13071_02121"/>
<name>A0A448L804_9BACT</name>
<accession>A0A448L804</accession>
<feature type="chain" id="PRO_5019115491" evidence="1">
    <location>
        <begin position="25"/>
        <end position="145"/>
    </location>
</feature>
<dbReference type="RefSeq" id="WP_018921110.1">
    <property type="nucleotide sequence ID" value="NZ_LR134384.1"/>
</dbReference>